<keyword evidence="3" id="KW-1185">Reference proteome</keyword>
<evidence type="ECO:0008006" key="4">
    <source>
        <dbReference type="Google" id="ProtNLM"/>
    </source>
</evidence>
<dbReference type="EMBL" id="MU001682">
    <property type="protein sequence ID" value="KAF2456907.1"/>
    <property type="molecule type" value="Genomic_DNA"/>
</dbReference>
<dbReference type="Gene3D" id="3.10.129.10">
    <property type="entry name" value="Hotdog Thioesterase"/>
    <property type="match status" value="1"/>
</dbReference>
<gene>
    <name evidence="2" type="ORF">BDY21DRAFT_386308</name>
</gene>
<dbReference type="PANTHER" id="PTHR28152:SF1">
    <property type="entry name" value="HYDROXYACYL-THIOESTER DEHYDRATASE TYPE 2, MITOCHONDRIAL"/>
    <property type="match status" value="1"/>
</dbReference>
<sequence>MTPTHRLTAPTRTQWSLRTRHLSHRRLSSTHAHLLTSLPSRRLPIIYDDLVPMPSYRLTQSLSAFLPHAWASTASTSRDSVPPTRPAPLPPAHHLVYFNPAIAADGLLKDGTDPLQSPGKPGGEAGEGEGRGIVMDRRRWACVERVRDVNIKGVEGDEKVYVGIERRFGAVKEDGREGEESLRRRLLTEVEEEWGDAELVERRNLVFMRERSAEEAAKAAAEARTKKALVAQNLPTVFHKLIPTPSLLFRYSALTFNAHAIHLDPQYCRAIEGHRNLLVHGPLSFTLLVTMLYQHLQHVSSSTSAPQPRIFSVQYRNLAPLYVNEPMKLCAREVPDALEPGRWELWVENPDGGMAVKGTAKTRV</sequence>
<dbReference type="GO" id="GO:0005739">
    <property type="term" value="C:mitochondrion"/>
    <property type="evidence" value="ECO:0007669"/>
    <property type="project" value="TreeGrafter"/>
</dbReference>
<dbReference type="InterPro" id="IPR052741">
    <property type="entry name" value="Mitochondrial_HTD2"/>
</dbReference>
<feature type="region of interest" description="Disordered" evidence="1">
    <location>
        <begin position="108"/>
        <end position="131"/>
    </location>
</feature>
<accession>A0A6A6NZF9</accession>
<dbReference type="Proteomes" id="UP000799766">
    <property type="component" value="Unassembled WGS sequence"/>
</dbReference>
<dbReference type="InterPro" id="IPR029069">
    <property type="entry name" value="HotDog_dom_sf"/>
</dbReference>
<dbReference type="GO" id="GO:0019171">
    <property type="term" value="F:(3R)-hydroxyacyl-[acyl-carrier-protein] dehydratase activity"/>
    <property type="evidence" value="ECO:0007669"/>
    <property type="project" value="TreeGrafter"/>
</dbReference>
<evidence type="ECO:0000256" key="1">
    <source>
        <dbReference type="SAM" id="MobiDB-lite"/>
    </source>
</evidence>
<evidence type="ECO:0000313" key="2">
    <source>
        <dbReference type="EMBL" id="KAF2456907.1"/>
    </source>
</evidence>
<proteinExistence type="predicted"/>
<reference evidence="2" key="1">
    <citation type="journal article" date="2020" name="Stud. Mycol.">
        <title>101 Dothideomycetes genomes: a test case for predicting lifestyles and emergence of pathogens.</title>
        <authorList>
            <person name="Haridas S."/>
            <person name="Albert R."/>
            <person name="Binder M."/>
            <person name="Bloem J."/>
            <person name="Labutti K."/>
            <person name="Salamov A."/>
            <person name="Andreopoulos B."/>
            <person name="Baker S."/>
            <person name="Barry K."/>
            <person name="Bills G."/>
            <person name="Bluhm B."/>
            <person name="Cannon C."/>
            <person name="Castanera R."/>
            <person name="Culley D."/>
            <person name="Daum C."/>
            <person name="Ezra D."/>
            <person name="Gonzalez J."/>
            <person name="Henrissat B."/>
            <person name="Kuo A."/>
            <person name="Liang C."/>
            <person name="Lipzen A."/>
            <person name="Lutzoni F."/>
            <person name="Magnuson J."/>
            <person name="Mondo S."/>
            <person name="Nolan M."/>
            <person name="Ohm R."/>
            <person name="Pangilinan J."/>
            <person name="Park H.-J."/>
            <person name="Ramirez L."/>
            <person name="Alfaro M."/>
            <person name="Sun H."/>
            <person name="Tritt A."/>
            <person name="Yoshinaga Y."/>
            <person name="Zwiers L.-H."/>
            <person name="Turgeon B."/>
            <person name="Goodwin S."/>
            <person name="Spatafora J."/>
            <person name="Crous P."/>
            <person name="Grigoriev I."/>
        </authorList>
    </citation>
    <scope>NUCLEOTIDE SEQUENCE</scope>
    <source>
        <strain evidence="2">ATCC 16933</strain>
    </source>
</reference>
<protein>
    <recommendedName>
        <fullName evidence="4">HotDog domain-containing protein</fullName>
    </recommendedName>
</protein>
<dbReference type="SUPFAM" id="SSF54637">
    <property type="entry name" value="Thioesterase/thiol ester dehydrase-isomerase"/>
    <property type="match status" value="1"/>
</dbReference>
<evidence type="ECO:0000313" key="3">
    <source>
        <dbReference type="Proteomes" id="UP000799766"/>
    </source>
</evidence>
<name>A0A6A6NZF9_9PEZI</name>
<organism evidence="2 3">
    <name type="scientific">Lineolata rhizophorae</name>
    <dbReference type="NCBI Taxonomy" id="578093"/>
    <lineage>
        <taxon>Eukaryota</taxon>
        <taxon>Fungi</taxon>
        <taxon>Dikarya</taxon>
        <taxon>Ascomycota</taxon>
        <taxon>Pezizomycotina</taxon>
        <taxon>Dothideomycetes</taxon>
        <taxon>Dothideomycetes incertae sedis</taxon>
        <taxon>Lineolatales</taxon>
        <taxon>Lineolataceae</taxon>
        <taxon>Lineolata</taxon>
    </lineage>
</organism>
<dbReference type="AlphaFoldDB" id="A0A6A6NZF9"/>
<dbReference type="PANTHER" id="PTHR28152">
    <property type="entry name" value="HYDROXYACYL-THIOESTER DEHYDRATASE TYPE 2, MITOCHONDRIAL"/>
    <property type="match status" value="1"/>
</dbReference>
<dbReference type="OrthoDB" id="3257538at2759"/>